<dbReference type="EMBL" id="BSOR01000028">
    <property type="protein sequence ID" value="GLR64235.1"/>
    <property type="molecule type" value="Genomic_DNA"/>
</dbReference>
<keyword evidence="2" id="KW-1185">Reference proteome</keyword>
<protein>
    <recommendedName>
        <fullName evidence="3">Hemin uptake protein HemP</fullName>
    </recommendedName>
</protein>
<dbReference type="Proteomes" id="UP001156682">
    <property type="component" value="Unassembled WGS sequence"/>
</dbReference>
<dbReference type="Pfam" id="PF10636">
    <property type="entry name" value="hemP"/>
    <property type="match status" value="1"/>
</dbReference>
<name>A0ABQ6A2C0_9GAMM</name>
<evidence type="ECO:0000313" key="2">
    <source>
        <dbReference type="Proteomes" id="UP001156682"/>
    </source>
</evidence>
<evidence type="ECO:0000313" key="1">
    <source>
        <dbReference type="EMBL" id="GLR64235.1"/>
    </source>
</evidence>
<gene>
    <name evidence="1" type="ORF">GCM10007878_16730</name>
</gene>
<organism evidence="1 2">
    <name type="scientific">Marinospirillum insulare</name>
    <dbReference type="NCBI Taxonomy" id="217169"/>
    <lineage>
        <taxon>Bacteria</taxon>
        <taxon>Pseudomonadati</taxon>
        <taxon>Pseudomonadota</taxon>
        <taxon>Gammaproteobacteria</taxon>
        <taxon>Oceanospirillales</taxon>
        <taxon>Oceanospirillaceae</taxon>
        <taxon>Marinospirillum</taxon>
    </lineage>
</organism>
<evidence type="ECO:0008006" key="3">
    <source>
        <dbReference type="Google" id="ProtNLM"/>
    </source>
</evidence>
<reference evidence="2" key="1">
    <citation type="journal article" date="2019" name="Int. J. Syst. Evol. Microbiol.">
        <title>The Global Catalogue of Microorganisms (GCM) 10K type strain sequencing project: providing services to taxonomists for standard genome sequencing and annotation.</title>
        <authorList>
            <consortium name="The Broad Institute Genomics Platform"/>
            <consortium name="The Broad Institute Genome Sequencing Center for Infectious Disease"/>
            <person name="Wu L."/>
            <person name="Ma J."/>
        </authorList>
    </citation>
    <scope>NUCLEOTIDE SEQUENCE [LARGE SCALE GENOMIC DNA]</scope>
    <source>
        <strain evidence="2">NBRC 100033</strain>
    </source>
</reference>
<sequence>MSSPITNEQPPCITSDQLFGEKRQIFIHHQGETYTLRITSRGKLILTK</sequence>
<accession>A0ABQ6A2C0</accession>
<dbReference type="RefSeq" id="WP_084324545.1">
    <property type="nucleotide sequence ID" value="NZ_BSOR01000028.1"/>
</dbReference>
<dbReference type="InterPro" id="IPR019600">
    <property type="entry name" value="Hemin_uptake_protein_HemP"/>
</dbReference>
<proteinExistence type="predicted"/>
<comment type="caution">
    <text evidence="1">The sequence shown here is derived from an EMBL/GenBank/DDBJ whole genome shotgun (WGS) entry which is preliminary data.</text>
</comment>
<dbReference type="Gene3D" id="2.10.70.10">
    <property type="entry name" value="Complement Module, domain 1"/>
    <property type="match status" value="1"/>
</dbReference>